<evidence type="ECO:0000256" key="11">
    <source>
        <dbReference type="PROSITE-ProRule" id="PRU00042"/>
    </source>
</evidence>
<dbReference type="Pfam" id="PF00096">
    <property type="entry name" value="zf-C2H2"/>
    <property type="match status" value="7"/>
</dbReference>
<evidence type="ECO:0000256" key="13">
    <source>
        <dbReference type="SAM" id="MobiDB-lite"/>
    </source>
</evidence>
<feature type="region of interest" description="Disordered" evidence="13">
    <location>
        <begin position="130"/>
        <end position="163"/>
    </location>
</feature>
<reference evidence="16 17" key="1">
    <citation type="submission" date="2020-04" db="EMBL/GenBank/DDBJ databases">
        <authorList>
            <person name="Alioto T."/>
            <person name="Alioto T."/>
            <person name="Gomez Garrido J."/>
        </authorList>
    </citation>
    <scope>NUCLEOTIDE SEQUENCE [LARGE SCALE GENOMIC DNA]</scope>
</reference>
<evidence type="ECO:0000259" key="15">
    <source>
        <dbReference type="PROSITE" id="PS51915"/>
    </source>
</evidence>
<dbReference type="GO" id="GO:0008270">
    <property type="term" value="F:zinc ion binding"/>
    <property type="evidence" value="ECO:0007669"/>
    <property type="project" value="UniProtKB-UniRule"/>
</dbReference>
<dbReference type="InterPro" id="IPR050331">
    <property type="entry name" value="Zinc_finger"/>
</dbReference>
<dbReference type="FunFam" id="3.30.160.60:FF:000202">
    <property type="entry name" value="Zinc finger protein 574"/>
    <property type="match status" value="1"/>
</dbReference>
<feature type="binding site" evidence="12">
    <location>
        <position position="18"/>
    </location>
    <ligand>
        <name>Zn(2+)</name>
        <dbReference type="ChEBI" id="CHEBI:29105"/>
    </ligand>
</feature>
<dbReference type="PROSITE" id="PS50157">
    <property type="entry name" value="ZINC_FINGER_C2H2_2"/>
    <property type="match status" value="12"/>
</dbReference>
<keyword evidence="3 12" id="KW-0479">Metal-binding</keyword>
<feature type="domain" description="C2H2-type" evidence="14">
    <location>
        <begin position="518"/>
        <end position="545"/>
    </location>
</feature>
<dbReference type="SUPFAM" id="SSF57716">
    <property type="entry name" value="Glucocorticoid receptor-like (DNA-binding domain)"/>
    <property type="match status" value="1"/>
</dbReference>
<feature type="domain" description="C2H2-type" evidence="14">
    <location>
        <begin position="574"/>
        <end position="612"/>
    </location>
</feature>
<evidence type="ECO:0000256" key="1">
    <source>
        <dbReference type="ARBA" id="ARBA00004123"/>
    </source>
</evidence>
<dbReference type="PROSITE" id="PS51915">
    <property type="entry name" value="ZAD"/>
    <property type="match status" value="1"/>
</dbReference>
<dbReference type="InterPro" id="IPR012934">
    <property type="entry name" value="Znf_AD"/>
</dbReference>
<dbReference type="Pfam" id="PF07776">
    <property type="entry name" value="zf-AD"/>
    <property type="match status" value="1"/>
</dbReference>
<evidence type="ECO:0000256" key="2">
    <source>
        <dbReference type="ARBA" id="ARBA00006991"/>
    </source>
</evidence>
<dbReference type="FunFam" id="3.30.160.60:FF:000110">
    <property type="entry name" value="Zinc finger protein-like"/>
    <property type="match status" value="1"/>
</dbReference>
<dbReference type="AlphaFoldDB" id="A0A8S1BM24"/>
<evidence type="ECO:0000256" key="6">
    <source>
        <dbReference type="ARBA" id="ARBA00022833"/>
    </source>
</evidence>
<feature type="domain" description="C2H2-type" evidence="14">
    <location>
        <begin position="394"/>
        <end position="422"/>
    </location>
</feature>
<dbReference type="SMART" id="SM00355">
    <property type="entry name" value="ZnF_C2H2"/>
    <property type="match status" value="12"/>
</dbReference>
<dbReference type="PANTHER" id="PTHR16515">
    <property type="entry name" value="PR DOMAIN ZINC FINGER PROTEIN"/>
    <property type="match status" value="1"/>
</dbReference>
<evidence type="ECO:0000256" key="10">
    <source>
        <dbReference type="ARBA" id="ARBA00023242"/>
    </source>
</evidence>
<evidence type="ECO:0000256" key="8">
    <source>
        <dbReference type="ARBA" id="ARBA00023125"/>
    </source>
</evidence>
<dbReference type="OrthoDB" id="6077919at2759"/>
<feature type="domain" description="C2H2-type" evidence="14">
    <location>
        <begin position="274"/>
        <end position="302"/>
    </location>
</feature>
<dbReference type="InterPro" id="IPR013087">
    <property type="entry name" value="Znf_C2H2_type"/>
</dbReference>
<dbReference type="Gene3D" id="3.40.1800.20">
    <property type="match status" value="1"/>
</dbReference>
<evidence type="ECO:0000256" key="7">
    <source>
        <dbReference type="ARBA" id="ARBA00023015"/>
    </source>
</evidence>
<feature type="domain" description="C2H2-type" evidence="14">
    <location>
        <begin position="613"/>
        <end position="640"/>
    </location>
</feature>
<evidence type="ECO:0000256" key="5">
    <source>
        <dbReference type="ARBA" id="ARBA00022771"/>
    </source>
</evidence>
<keyword evidence="10" id="KW-0539">Nucleus</keyword>
<dbReference type="EMBL" id="CADEPI010000002">
    <property type="protein sequence ID" value="CAB3359973.1"/>
    <property type="molecule type" value="Genomic_DNA"/>
</dbReference>
<feature type="domain" description="C2H2-type" evidence="14">
    <location>
        <begin position="641"/>
        <end position="668"/>
    </location>
</feature>
<dbReference type="Pfam" id="PF13912">
    <property type="entry name" value="zf-C2H2_6"/>
    <property type="match status" value="1"/>
</dbReference>
<organism evidence="16 17">
    <name type="scientific">Cloeon dipterum</name>
    <dbReference type="NCBI Taxonomy" id="197152"/>
    <lineage>
        <taxon>Eukaryota</taxon>
        <taxon>Metazoa</taxon>
        <taxon>Ecdysozoa</taxon>
        <taxon>Arthropoda</taxon>
        <taxon>Hexapoda</taxon>
        <taxon>Insecta</taxon>
        <taxon>Pterygota</taxon>
        <taxon>Palaeoptera</taxon>
        <taxon>Ephemeroptera</taxon>
        <taxon>Pisciforma</taxon>
        <taxon>Baetidae</taxon>
        <taxon>Cloeon</taxon>
    </lineage>
</organism>
<feature type="binding site" evidence="12">
    <location>
        <position position="66"/>
    </location>
    <ligand>
        <name>Zn(2+)</name>
        <dbReference type="ChEBI" id="CHEBI:29105"/>
    </ligand>
</feature>
<dbReference type="FunFam" id="3.30.160.60:FF:000446">
    <property type="entry name" value="Zinc finger protein"/>
    <property type="match status" value="1"/>
</dbReference>
<feature type="domain" description="C2H2-type" evidence="14">
    <location>
        <begin position="301"/>
        <end position="327"/>
    </location>
</feature>
<keyword evidence="4" id="KW-0677">Repeat</keyword>
<dbReference type="FunFam" id="3.30.160.60:FF:000340">
    <property type="entry name" value="zinc finger protein 473 isoform X1"/>
    <property type="match status" value="1"/>
</dbReference>
<feature type="domain" description="C2H2-type" evidence="14">
    <location>
        <begin position="433"/>
        <end position="456"/>
    </location>
</feature>
<comment type="caution">
    <text evidence="16">The sequence shown here is derived from an EMBL/GenBank/DDBJ whole genome shotgun (WGS) entry which is preliminary data.</text>
</comment>
<comment type="subcellular location">
    <subcellularLocation>
        <location evidence="1">Nucleus</location>
    </subcellularLocation>
</comment>
<comment type="similarity">
    <text evidence="2">Belongs to the krueppel C2H2-type zinc-finger protein family.</text>
</comment>
<dbReference type="SUPFAM" id="SSF57667">
    <property type="entry name" value="beta-beta-alpha zinc fingers"/>
    <property type="match status" value="5"/>
</dbReference>
<keyword evidence="6 12" id="KW-0862">Zinc</keyword>
<feature type="domain" description="C2H2-type" evidence="14">
    <location>
        <begin position="462"/>
        <end position="489"/>
    </location>
</feature>
<dbReference type="FunFam" id="3.30.160.60:FF:000100">
    <property type="entry name" value="Zinc finger 45-like"/>
    <property type="match status" value="1"/>
</dbReference>
<feature type="binding site" evidence="12">
    <location>
        <position position="63"/>
    </location>
    <ligand>
        <name>Zn(2+)</name>
        <dbReference type="ChEBI" id="CHEBI:29105"/>
    </ligand>
</feature>
<feature type="domain" description="ZAD" evidence="15">
    <location>
        <begin position="16"/>
        <end position="90"/>
    </location>
</feature>
<dbReference type="PANTHER" id="PTHR16515:SF66">
    <property type="entry name" value="C2H2-TYPE DOMAIN-CONTAINING PROTEIN"/>
    <property type="match status" value="1"/>
</dbReference>
<sequence length="865" mass="97683">MSSDFIFSDNLLYNSDICRLCGEKNSNGELLFNEEDENALGFLVNKYLPVKVKDDGKLPRTICPGCNIQVQATIQFFELLVAGQQKIRSLFAEQREQEKKMAIGIANIPEVEGEDGKLYMMITVPSEKETMYPDDDPISLKMEGLERPRKKRGRPRKQEPEAVLQEKAPITTVEPEAEVDADGRIKRKRKIPQRFLESVAGSELERVFKEQGVIDDDDRERIFVDGLSSTEKVTQVIGRTVNQDGEDLGGVIVLTKSKGLSEDRQNFRPKKKLFTCSICQKSFAKRKLFQIHRIQDHSWKFECEVCKEHFLDEESVRSHQVSSSHEGVINLDDKIDELDDEILDPLDFLSVETSVDPNSAEDQVFVCPACQVSFMSADLLLAHMKSEHEGLKPFKCSQCVKAFAFPKSLARHLELSHGLKDSSLDKFNEKQDSSCKVCDKKFNSLSSLFYHKEKEHGPGILFACNKCDKSFKHRQLLQRHQLVHTEERPYVCTVCTMSFKTKPNLTSHMIIHTGEKKFFCDRCGQQFAHKTSLVLHHRWHNGEKPYQCKYCKKAFSQNGNLREHMRIHTGEKPFFCNFCGRRFTTSSQFKLHIKRHTDTWKCHVRRHKGEKPYACHYCQRGFTEHWALRKHLRIHTGEKPYVCEICNKAFADCSNLNKHKKVHRGLPESGAKSEAEDGSVVLQLVGEEDENGTLPVIYVSYNQQAAAEDIDNHENQPELVSSAGSVLRQITNVEQTGLVLSTVDGQEVILNTLGGELPMVVPAQSQLQLPEGIGAAGATLQMQAGEDGVRLPVTLAVEDGQLVAHIPTSSDFMKEKESSESSKGAMKDVPPVQFQLVTEDGRAVQLISNATDAAAAFSIDFSEES</sequence>
<evidence type="ECO:0000256" key="3">
    <source>
        <dbReference type="ARBA" id="ARBA00022723"/>
    </source>
</evidence>
<evidence type="ECO:0000256" key="9">
    <source>
        <dbReference type="ARBA" id="ARBA00023163"/>
    </source>
</evidence>
<evidence type="ECO:0000313" key="17">
    <source>
        <dbReference type="Proteomes" id="UP000494165"/>
    </source>
</evidence>
<evidence type="ECO:0000256" key="12">
    <source>
        <dbReference type="PROSITE-ProRule" id="PRU01263"/>
    </source>
</evidence>
<dbReference type="GO" id="GO:0032502">
    <property type="term" value="P:developmental process"/>
    <property type="evidence" value="ECO:0007669"/>
    <property type="project" value="UniProtKB-ARBA"/>
</dbReference>
<keyword evidence="8" id="KW-0238">DNA-binding</keyword>
<dbReference type="GO" id="GO:0010468">
    <property type="term" value="P:regulation of gene expression"/>
    <property type="evidence" value="ECO:0007669"/>
    <property type="project" value="TreeGrafter"/>
</dbReference>
<evidence type="ECO:0000313" key="16">
    <source>
        <dbReference type="EMBL" id="CAB3359973.1"/>
    </source>
</evidence>
<feature type="domain" description="C2H2-type" evidence="14">
    <location>
        <begin position="546"/>
        <end position="573"/>
    </location>
</feature>
<dbReference type="Pfam" id="PF12874">
    <property type="entry name" value="zf-met"/>
    <property type="match status" value="1"/>
</dbReference>
<accession>A0A8S1BM24</accession>
<name>A0A8S1BM24_9INSE</name>
<dbReference type="FunFam" id="3.30.160.60:FF:000557">
    <property type="entry name" value="zinc finger and SCAN domain-containing protein 29"/>
    <property type="match status" value="1"/>
</dbReference>
<evidence type="ECO:0000259" key="14">
    <source>
        <dbReference type="PROSITE" id="PS50157"/>
    </source>
</evidence>
<keyword evidence="9" id="KW-0804">Transcription</keyword>
<evidence type="ECO:0008006" key="18">
    <source>
        <dbReference type="Google" id="ProtNLM"/>
    </source>
</evidence>
<dbReference type="FunFam" id="3.30.160.60:FF:001480">
    <property type="entry name" value="Si:cabz01071911.3"/>
    <property type="match status" value="1"/>
</dbReference>
<feature type="domain" description="C2H2-type" evidence="14">
    <location>
        <begin position="490"/>
        <end position="517"/>
    </location>
</feature>
<protein>
    <recommendedName>
        <fullName evidence="18">Protein krueppel</fullName>
    </recommendedName>
</protein>
<keyword evidence="5 11" id="KW-0863">Zinc-finger</keyword>
<feature type="domain" description="C2H2-type" evidence="14">
    <location>
        <begin position="365"/>
        <end position="393"/>
    </location>
</feature>
<dbReference type="SMART" id="SM00868">
    <property type="entry name" value="zf-AD"/>
    <property type="match status" value="1"/>
</dbReference>
<dbReference type="Proteomes" id="UP000494165">
    <property type="component" value="Unassembled WGS sequence"/>
</dbReference>
<dbReference type="GO" id="GO:0003677">
    <property type="term" value="F:DNA binding"/>
    <property type="evidence" value="ECO:0007669"/>
    <property type="project" value="UniProtKB-KW"/>
</dbReference>
<feature type="binding site" evidence="12">
    <location>
        <position position="21"/>
    </location>
    <ligand>
        <name>Zn(2+)</name>
        <dbReference type="ChEBI" id="CHEBI:29105"/>
    </ligand>
</feature>
<dbReference type="GO" id="GO:0005634">
    <property type="term" value="C:nucleus"/>
    <property type="evidence" value="ECO:0007669"/>
    <property type="project" value="UniProtKB-SubCell"/>
</dbReference>
<gene>
    <name evidence="16" type="ORF">CLODIP_2_CD07941</name>
</gene>
<evidence type="ECO:0000256" key="4">
    <source>
        <dbReference type="ARBA" id="ARBA00022737"/>
    </source>
</evidence>
<dbReference type="InterPro" id="IPR036236">
    <property type="entry name" value="Znf_C2H2_sf"/>
</dbReference>
<dbReference type="Gene3D" id="3.30.160.60">
    <property type="entry name" value="Classic Zinc Finger"/>
    <property type="match status" value="9"/>
</dbReference>
<proteinExistence type="inferred from homology"/>
<dbReference type="PROSITE" id="PS00028">
    <property type="entry name" value="ZINC_FINGER_C2H2_1"/>
    <property type="match status" value="11"/>
</dbReference>
<keyword evidence="17" id="KW-1185">Reference proteome</keyword>
<keyword evidence="7" id="KW-0805">Transcription regulation</keyword>